<comment type="caution">
    <text evidence="2">The sequence shown here is derived from an EMBL/GenBank/DDBJ whole genome shotgun (WGS) entry which is preliminary data.</text>
</comment>
<accession>A0ABV0RS13</accession>
<sequence length="169" mass="19018">MFLISIYLEEYKKVELSALQCLSVSLFRNSNGQGMKSKFLVKVQSYLPFVCSFLGNFTSGFLVPVTLCSGSKPSVLILPQPKYSSLRRNLFWIKPQLTGQDLHHQASEPCLPSANYSTESSPEHSPPPWTNSPVPQQHQVNHPRLHIILPTTSSSNSKQEILIQFIVDF</sequence>
<dbReference type="Proteomes" id="UP001434883">
    <property type="component" value="Unassembled WGS sequence"/>
</dbReference>
<evidence type="ECO:0000313" key="2">
    <source>
        <dbReference type="EMBL" id="MEQ2211037.1"/>
    </source>
</evidence>
<reference evidence="2 3" key="1">
    <citation type="submission" date="2021-06" db="EMBL/GenBank/DDBJ databases">
        <authorList>
            <person name="Palmer J.M."/>
        </authorList>
    </citation>
    <scope>NUCLEOTIDE SEQUENCE [LARGE SCALE GENOMIC DNA]</scope>
    <source>
        <strain evidence="2 3">XC_2019</strain>
        <tissue evidence="2">Muscle</tissue>
    </source>
</reference>
<dbReference type="EMBL" id="JAHRIN010056258">
    <property type="protein sequence ID" value="MEQ2211037.1"/>
    <property type="molecule type" value="Genomic_DNA"/>
</dbReference>
<evidence type="ECO:0000313" key="3">
    <source>
        <dbReference type="Proteomes" id="UP001434883"/>
    </source>
</evidence>
<feature type="region of interest" description="Disordered" evidence="1">
    <location>
        <begin position="113"/>
        <end position="136"/>
    </location>
</feature>
<name>A0ABV0RS13_9TELE</name>
<proteinExistence type="predicted"/>
<organism evidence="2 3">
    <name type="scientific">Xenoophorus captivus</name>
    <dbReference type="NCBI Taxonomy" id="1517983"/>
    <lineage>
        <taxon>Eukaryota</taxon>
        <taxon>Metazoa</taxon>
        <taxon>Chordata</taxon>
        <taxon>Craniata</taxon>
        <taxon>Vertebrata</taxon>
        <taxon>Euteleostomi</taxon>
        <taxon>Actinopterygii</taxon>
        <taxon>Neopterygii</taxon>
        <taxon>Teleostei</taxon>
        <taxon>Neoteleostei</taxon>
        <taxon>Acanthomorphata</taxon>
        <taxon>Ovalentaria</taxon>
        <taxon>Atherinomorphae</taxon>
        <taxon>Cyprinodontiformes</taxon>
        <taxon>Goodeidae</taxon>
        <taxon>Xenoophorus</taxon>
    </lineage>
</organism>
<evidence type="ECO:0000256" key="1">
    <source>
        <dbReference type="SAM" id="MobiDB-lite"/>
    </source>
</evidence>
<keyword evidence="3" id="KW-1185">Reference proteome</keyword>
<gene>
    <name evidence="2" type="ORF">XENOCAPTIV_024730</name>
</gene>
<protein>
    <submittedName>
        <fullName evidence="2">Uncharacterized protein</fullName>
    </submittedName>
</protein>